<name>A0A918ISG9_9RHOB</name>
<feature type="compositionally biased region" description="Basic and acidic residues" evidence="1">
    <location>
        <begin position="21"/>
        <end position="40"/>
    </location>
</feature>
<reference evidence="2" key="1">
    <citation type="journal article" date="2014" name="Int. J. Syst. Evol. Microbiol.">
        <title>Complete genome sequence of Corynebacterium casei LMG S-19264T (=DSM 44701T), isolated from a smear-ripened cheese.</title>
        <authorList>
            <consortium name="US DOE Joint Genome Institute (JGI-PGF)"/>
            <person name="Walter F."/>
            <person name="Albersmeier A."/>
            <person name="Kalinowski J."/>
            <person name="Ruckert C."/>
        </authorList>
    </citation>
    <scope>NUCLEOTIDE SEQUENCE</scope>
    <source>
        <strain evidence="2">KCTC 23714</strain>
    </source>
</reference>
<keyword evidence="3" id="KW-1185">Reference proteome</keyword>
<feature type="region of interest" description="Disordered" evidence="1">
    <location>
        <begin position="21"/>
        <end position="102"/>
    </location>
</feature>
<organism evidence="2 3">
    <name type="scientific">Gemmobacter lanyuensis</name>
    <dbReference type="NCBI Taxonomy" id="1054497"/>
    <lineage>
        <taxon>Bacteria</taxon>
        <taxon>Pseudomonadati</taxon>
        <taxon>Pseudomonadota</taxon>
        <taxon>Alphaproteobacteria</taxon>
        <taxon>Rhodobacterales</taxon>
        <taxon>Paracoccaceae</taxon>
        <taxon>Gemmobacter</taxon>
    </lineage>
</organism>
<gene>
    <name evidence="2" type="ORF">GCM10011452_18460</name>
</gene>
<accession>A0A918ISG9</accession>
<dbReference type="AlphaFoldDB" id="A0A918ISG9"/>
<dbReference type="EMBL" id="BMYQ01000004">
    <property type="protein sequence ID" value="GGW30155.1"/>
    <property type="molecule type" value="Genomic_DNA"/>
</dbReference>
<reference evidence="2" key="2">
    <citation type="submission" date="2020-09" db="EMBL/GenBank/DDBJ databases">
        <authorList>
            <person name="Sun Q."/>
            <person name="Kim S."/>
        </authorList>
    </citation>
    <scope>NUCLEOTIDE SEQUENCE</scope>
    <source>
        <strain evidence="2">KCTC 23714</strain>
    </source>
</reference>
<protein>
    <submittedName>
        <fullName evidence="2">Uncharacterized protein</fullName>
    </submittedName>
</protein>
<evidence type="ECO:0000313" key="3">
    <source>
        <dbReference type="Proteomes" id="UP000628984"/>
    </source>
</evidence>
<dbReference type="Proteomes" id="UP000628984">
    <property type="component" value="Unassembled WGS sequence"/>
</dbReference>
<feature type="compositionally biased region" description="Low complexity" evidence="1">
    <location>
        <begin position="58"/>
        <end position="70"/>
    </location>
</feature>
<comment type="caution">
    <text evidence="2">The sequence shown here is derived from an EMBL/GenBank/DDBJ whole genome shotgun (WGS) entry which is preliminary data.</text>
</comment>
<sequence>MTTLADTPAWLAAWQADNRERVEAGAKRAAEQAAQREARAAQRAARAASTPKREATPKPRTAPAQRAQAPKVEKVKPAGAKARLHEPQGLGHDLEEPEAWPWDGGKRREQVLDHNFRPPRVVRQVGWRCCMKCGKAYFSQDVIRQRMCDGCRPEQPPW</sequence>
<evidence type="ECO:0000256" key="1">
    <source>
        <dbReference type="SAM" id="MobiDB-lite"/>
    </source>
</evidence>
<evidence type="ECO:0000313" key="2">
    <source>
        <dbReference type="EMBL" id="GGW30155.1"/>
    </source>
</evidence>
<proteinExistence type="predicted"/>
<dbReference type="RefSeq" id="WP_189633560.1">
    <property type="nucleotide sequence ID" value="NZ_BMYQ01000004.1"/>
</dbReference>